<dbReference type="AlphaFoldDB" id="A0AAP0J2M8"/>
<gene>
    <name evidence="2" type="ORF">Scep_014204</name>
</gene>
<feature type="compositionally biased region" description="Acidic residues" evidence="1">
    <location>
        <begin position="37"/>
        <end position="50"/>
    </location>
</feature>
<proteinExistence type="predicted"/>
<evidence type="ECO:0000313" key="2">
    <source>
        <dbReference type="EMBL" id="KAK9125358.1"/>
    </source>
</evidence>
<accession>A0AAP0J2M8</accession>
<reference evidence="2 3" key="1">
    <citation type="submission" date="2024-01" db="EMBL/GenBank/DDBJ databases">
        <title>Genome assemblies of Stephania.</title>
        <authorList>
            <person name="Yang L."/>
        </authorList>
    </citation>
    <scope>NUCLEOTIDE SEQUENCE [LARGE SCALE GENOMIC DNA]</scope>
    <source>
        <strain evidence="2">JXDWG</strain>
        <tissue evidence="2">Leaf</tissue>
    </source>
</reference>
<name>A0AAP0J2M8_9MAGN</name>
<comment type="caution">
    <text evidence="2">The sequence shown here is derived from an EMBL/GenBank/DDBJ whole genome shotgun (WGS) entry which is preliminary data.</text>
</comment>
<protein>
    <submittedName>
        <fullName evidence="2">Uncharacterized protein</fullName>
    </submittedName>
</protein>
<organism evidence="2 3">
    <name type="scientific">Stephania cephalantha</name>
    <dbReference type="NCBI Taxonomy" id="152367"/>
    <lineage>
        <taxon>Eukaryota</taxon>
        <taxon>Viridiplantae</taxon>
        <taxon>Streptophyta</taxon>
        <taxon>Embryophyta</taxon>
        <taxon>Tracheophyta</taxon>
        <taxon>Spermatophyta</taxon>
        <taxon>Magnoliopsida</taxon>
        <taxon>Ranunculales</taxon>
        <taxon>Menispermaceae</taxon>
        <taxon>Menispermoideae</taxon>
        <taxon>Cissampelideae</taxon>
        <taxon>Stephania</taxon>
    </lineage>
</organism>
<sequence>MPSLVWVARNVAKVEKKRESAEDTDGADGQGAAGDNEGIDADEIVDEHQQ</sequence>
<dbReference type="EMBL" id="JBBNAG010000006">
    <property type="protein sequence ID" value="KAK9125358.1"/>
    <property type="molecule type" value="Genomic_DNA"/>
</dbReference>
<evidence type="ECO:0000313" key="3">
    <source>
        <dbReference type="Proteomes" id="UP001419268"/>
    </source>
</evidence>
<dbReference type="Proteomes" id="UP001419268">
    <property type="component" value="Unassembled WGS sequence"/>
</dbReference>
<feature type="region of interest" description="Disordered" evidence="1">
    <location>
        <begin position="13"/>
        <end position="50"/>
    </location>
</feature>
<evidence type="ECO:0000256" key="1">
    <source>
        <dbReference type="SAM" id="MobiDB-lite"/>
    </source>
</evidence>
<keyword evidence="3" id="KW-1185">Reference proteome</keyword>